<accession>A0ABQ2HJY2</accession>
<keyword evidence="2" id="KW-1185">Reference proteome</keyword>
<evidence type="ECO:0000313" key="2">
    <source>
        <dbReference type="Proteomes" id="UP000623461"/>
    </source>
</evidence>
<evidence type="ECO:0000313" key="1">
    <source>
        <dbReference type="EMBL" id="GGM82677.1"/>
    </source>
</evidence>
<proteinExistence type="predicted"/>
<dbReference type="Proteomes" id="UP000623461">
    <property type="component" value="Unassembled WGS sequence"/>
</dbReference>
<gene>
    <name evidence="1" type="ORF">GCM10009721_04010</name>
</gene>
<name>A0ABQ2HJY2_9MICO</name>
<sequence>MTTYSAAMGWFSRRGSRKGAVFPGRSDGPKMEIDRKAVEQHLRSFVESRLGVEAYVEPATSVTPTTIVLIAWDGEWTRRAVGSPKDGFEISQKLGVPVYDVNKTGYPNRMREWSKRRRQGDA</sequence>
<protein>
    <recommendedName>
        <fullName evidence="3">Oxidoreductase</fullName>
    </recommendedName>
</protein>
<organism evidence="1 2">
    <name type="scientific">Terrabacter tumescens</name>
    <dbReference type="NCBI Taxonomy" id="60443"/>
    <lineage>
        <taxon>Bacteria</taxon>
        <taxon>Bacillati</taxon>
        <taxon>Actinomycetota</taxon>
        <taxon>Actinomycetes</taxon>
        <taxon>Micrococcales</taxon>
        <taxon>Intrasporangiaceae</taxon>
        <taxon>Terrabacter</taxon>
    </lineage>
</organism>
<dbReference type="EMBL" id="BMNZ01000001">
    <property type="protein sequence ID" value="GGM82677.1"/>
    <property type="molecule type" value="Genomic_DNA"/>
</dbReference>
<reference evidence="2" key="1">
    <citation type="journal article" date="2019" name="Int. J. Syst. Evol. Microbiol.">
        <title>The Global Catalogue of Microorganisms (GCM) 10K type strain sequencing project: providing services to taxonomists for standard genome sequencing and annotation.</title>
        <authorList>
            <consortium name="The Broad Institute Genomics Platform"/>
            <consortium name="The Broad Institute Genome Sequencing Center for Infectious Disease"/>
            <person name="Wu L."/>
            <person name="Ma J."/>
        </authorList>
    </citation>
    <scope>NUCLEOTIDE SEQUENCE [LARGE SCALE GENOMIC DNA]</scope>
    <source>
        <strain evidence="2">JCM 1365</strain>
    </source>
</reference>
<comment type="caution">
    <text evidence="1">The sequence shown here is derived from an EMBL/GenBank/DDBJ whole genome shotgun (WGS) entry which is preliminary data.</text>
</comment>
<evidence type="ECO:0008006" key="3">
    <source>
        <dbReference type="Google" id="ProtNLM"/>
    </source>
</evidence>